<sequence>MDVRMQEIPWDKKREAKNISNALCLLKSTWSDKSDNSLVKDEDLLSSIKIDAKLEELERQQEAEEVSVVRSGKQILRRSNVIAKQVISISSALSFGFVSQLWVDPNSVSFIYFFNFQALFNSLVEEFNLNNLLHFIPYNQVI</sequence>
<name>A0ABD1U6K0_9LAMI</name>
<dbReference type="AlphaFoldDB" id="A0ABD1U6K0"/>
<comment type="caution">
    <text evidence="1">The sequence shown here is derived from an EMBL/GenBank/DDBJ whole genome shotgun (WGS) entry which is preliminary data.</text>
</comment>
<evidence type="ECO:0000313" key="1">
    <source>
        <dbReference type="EMBL" id="KAL2520263.1"/>
    </source>
</evidence>
<dbReference type="EMBL" id="JBFOLJ010000007">
    <property type="protein sequence ID" value="KAL2520263.1"/>
    <property type="molecule type" value="Genomic_DNA"/>
</dbReference>
<accession>A0ABD1U6K0</accession>
<reference evidence="2" key="1">
    <citation type="submission" date="2024-07" db="EMBL/GenBank/DDBJ databases">
        <title>Two chromosome-level genome assemblies of Korean endemic species Abeliophyllum distichum and Forsythia ovata (Oleaceae).</title>
        <authorList>
            <person name="Jang H."/>
        </authorList>
    </citation>
    <scope>NUCLEOTIDE SEQUENCE [LARGE SCALE GENOMIC DNA]</scope>
</reference>
<dbReference type="Proteomes" id="UP001604277">
    <property type="component" value="Unassembled WGS sequence"/>
</dbReference>
<gene>
    <name evidence="1" type="ORF">Fot_24186</name>
</gene>
<dbReference type="PANTHER" id="PTHR36740:SF1">
    <property type="entry name" value="PRC-BARREL DOMAIN-CONTAINING PROTEIN"/>
    <property type="match status" value="1"/>
</dbReference>
<protein>
    <submittedName>
        <fullName evidence="1">Uncharacterized protein</fullName>
    </submittedName>
</protein>
<evidence type="ECO:0000313" key="2">
    <source>
        <dbReference type="Proteomes" id="UP001604277"/>
    </source>
</evidence>
<dbReference type="PANTHER" id="PTHR36740">
    <property type="entry name" value="PRC DOMAIN-CONTAINING PROTEIN"/>
    <property type="match status" value="1"/>
</dbReference>
<keyword evidence="2" id="KW-1185">Reference proteome</keyword>
<proteinExistence type="predicted"/>
<organism evidence="1 2">
    <name type="scientific">Forsythia ovata</name>
    <dbReference type="NCBI Taxonomy" id="205694"/>
    <lineage>
        <taxon>Eukaryota</taxon>
        <taxon>Viridiplantae</taxon>
        <taxon>Streptophyta</taxon>
        <taxon>Embryophyta</taxon>
        <taxon>Tracheophyta</taxon>
        <taxon>Spermatophyta</taxon>
        <taxon>Magnoliopsida</taxon>
        <taxon>eudicotyledons</taxon>
        <taxon>Gunneridae</taxon>
        <taxon>Pentapetalae</taxon>
        <taxon>asterids</taxon>
        <taxon>lamiids</taxon>
        <taxon>Lamiales</taxon>
        <taxon>Oleaceae</taxon>
        <taxon>Forsythieae</taxon>
        <taxon>Forsythia</taxon>
    </lineage>
</organism>